<proteinExistence type="predicted"/>
<sequence length="248" mass="28133">MKEHLEVGARTAANKAELIIKLHMLGHNASTIAGMLRMKKKDVKLIIEIHENPRLRLNLEKIRNDEEEARTARSARGPADLDSARRFRTRYGFTIEPVDAEIELTREETMILEDELRSLSFDESRAEFDNRGEDKQDQLTLGVAGPHDNLTFDDSDSDGGGIILEVSATHCDDADYIDSDDSMIDPVTFEIVEDVPAPKAASSTKDQFDTIFPRKKIPSYRWDLRIKRCIERLVLKILDRILGIDNVA</sequence>
<accession>A0A8J6AQ13</accession>
<gene>
    <name evidence="2" type="ORF">J8273_7085</name>
</gene>
<name>A0A8J6AQ13_9EUKA</name>
<feature type="region of interest" description="Disordered" evidence="1">
    <location>
        <begin position="129"/>
        <end position="156"/>
    </location>
</feature>
<comment type="caution">
    <text evidence="2">The sequence shown here is derived from an EMBL/GenBank/DDBJ whole genome shotgun (WGS) entry which is preliminary data.</text>
</comment>
<reference evidence="2" key="1">
    <citation type="submission" date="2021-05" db="EMBL/GenBank/DDBJ databases">
        <title>A free-living protist that lacks canonical eukaryotic 1 DNA replication and segregation systems.</title>
        <authorList>
            <person name="Salas-Leiva D.E."/>
            <person name="Tromer E.C."/>
            <person name="Curtis B.A."/>
            <person name="Jerlstrom-Hultqvist J."/>
            <person name="Kolisko M."/>
            <person name="Yi Z."/>
            <person name="Salas-Leiva J.S."/>
            <person name="Gallot-Lavallee L."/>
            <person name="Kops G.J.P.L."/>
            <person name="Archibald J.M."/>
            <person name="Simpson A.G.B."/>
            <person name="Roger A.J."/>
        </authorList>
    </citation>
    <scope>NUCLEOTIDE SEQUENCE</scope>
    <source>
        <strain evidence="2">BICM</strain>
    </source>
</reference>
<organism evidence="2 3">
    <name type="scientific">Carpediemonas membranifera</name>
    <dbReference type="NCBI Taxonomy" id="201153"/>
    <lineage>
        <taxon>Eukaryota</taxon>
        <taxon>Metamonada</taxon>
        <taxon>Carpediemonas-like organisms</taxon>
        <taxon>Carpediemonas</taxon>
    </lineage>
</organism>
<dbReference type="AlphaFoldDB" id="A0A8J6AQ13"/>
<protein>
    <submittedName>
        <fullName evidence="2">Uncharacterized protein</fullName>
    </submittedName>
</protein>
<evidence type="ECO:0000313" key="2">
    <source>
        <dbReference type="EMBL" id="KAG9390826.1"/>
    </source>
</evidence>
<evidence type="ECO:0000256" key="1">
    <source>
        <dbReference type="SAM" id="MobiDB-lite"/>
    </source>
</evidence>
<dbReference type="EMBL" id="JAHDYR010000062">
    <property type="protein sequence ID" value="KAG9390826.1"/>
    <property type="molecule type" value="Genomic_DNA"/>
</dbReference>
<keyword evidence="3" id="KW-1185">Reference proteome</keyword>
<evidence type="ECO:0000313" key="3">
    <source>
        <dbReference type="Proteomes" id="UP000717585"/>
    </source>
</evidence>
<dbReference type="Proteomes" id="UP000717585">
    <property type="component" value="Unassembled WGS sequence"/>
</dbReference>